<evidence type="ECO:0000313" key="1">
    <source>
        <dbReference type="EMBL" id="RAQ95789.1"/>
    </source>
</evidence>
<dbReference type="AlphaFoldDB" id="A0A328VFT1"/>
<organism evidence="1 2">
    <name type="scientific">Thermogemmatispora tikiterensis</name>
    <dbReference type="NCBI Taxonomy" id="1825093"/>
    <lineage>
        <taxon>Bacteria</taxon>
        <taxon>Bacillati</taxon>
        <taxon>Chloroflexota</taxon>
        <taxon>Ktedonobacteria</taxon>
        <taxon>Thermogemmatisporales</taxon>
        <taxon>Thermogemmatisporaceae</taxon>
        <taxon>Thermogemmatispora</taxon>
    </lineage>
</organism>
<name>A0A328VFT1_9CHLR</name>
<dbReference type="EMBL" id="MCIF01000002">
    <property type="protein sequence ID" value="RAQ95789.1"/>
    <property type="molecule type" value="Genomic_DNA"/>
</dbReference>
<proteinExistence type="predicted"/>
<dbReference type="Proteomes" id="UP000248706">
    <property type="component" value="Unassembled WGS sequence"/>
</dbReference>
<keyword evidence="2" id="KW-1185">Reference proteome</keyword>
<gene>
    <name evidence="1" type="ORF">A4R35_09600</name>
</gene>
<sequence>MVPERDGPTDDWQRACYAVSFPARASHPGEGWVPSGALWLLSSAGEDMTGGTGISSQPAVQF</sequence>
<accession>A0A328VFT1</accession>
<reference evidence="1 2" key="1">
    <citation type="submission" date="2016-08" db="EMBL/GenBank/DDBJ databases">
        <title>Analysis of Carbohydrate Active Enzymes in Thermogemmatispora T81 Reveals Carbohydrate Degradation Ability.</title>
        <authorList>
            <person name="Tomazini A."/>
            <person name="Lal S."/>
            <person name="Stott M."/>
            <person name="Henrissat B."/>
            <person name="Polikarpov I."/>
            <person name="Sparling R."/>
            <person name="Levin D.B."/>
        </authorList>
    </citation>
    <scope>NUCLEOTIDE SEQUENCE [LARGE SCALE GENOMIC DNA]</scope>
    <source>
        <strain evidence="1 2">T81</strain>
    </source>
</reference>
<evidence type="ECO:0000313" key="2">
    <source>
        <dbReference type="Proteomes" id="UP000248706"/>
    </source>
</evidence>
<protein>
    <submittedName>
        <fullName evidence="1">Uncharacterized protein</fullName>
    </submittedName>
</protein>
<comment type="caution">
    <text evidence="1">The sequence shown here is derived from an EMBL/GenBank/DDBJ whole genome shotgun (WGS) entry which is preliminary data.</text>
</comment>